<evidence type="ECO:0000256" key="4">
    <source>
        <dbReference type="SAM" id="SignalP"/>
    </source>
</evidence>
<dbReference type="RefSeq" id="WP_105936074.1">
    <property type="nucleotide sequence ID" value="NZ_PVNP01000196.1"/>
</dbReference>
<comment type="subcellular location">
    <subcellularLocation>
        <location evidence="1">Cell envelope</location>
    </subcellularLocation>
</comment>
<dbReference type="EMBL" id="PVNP01000196">
    <property type="protein sequence ID" value="PRO71914.1"/>
    <property type="molecule type" value="Genomic_DNA"/>
</dbReference>
<keyword evidence="2 3" id="KW-0175">Coiled coil</keyword>
<evidence type="ECO:0000256" key="3">
    <source>
        <dbReference type="SAM" id="Coils"/>
    </source>
</evidence>
<sequence length="329" mass="36675">MRQSIVYLLMCGLSMSVLSAKAEDTASQLIVTGKVTSSNVQVVSAPRTDRWNIQIQWMVDEGSIVEPGDTIALFDSGSVDAQLEQNEDSLNTQTLEMESKRVELAQAVADARSALKIADLEVEKARIEAEIESTDVSEYDKGQYKLALERALVEQFKAQQALEQKLIEQENTLQKQQIEITKLEENINYQRYQLTRLKVESTIAGVVSHMYHPWTNEKITAGTTLQAAMKVMEVQDIKGFKVDAWVHEIDADRVDVGQQALVSLDAYPGQSYTATVTSEVSQPEKKAGWGDSAYYQIELSFTDMPDKKLLPGMSVRVVIPAAQELSHAR</sequence>
<evidence type="ECO:0000313" key="7">
    <source>
        <dbReference type="Proteomes" id="UP000238949"/>
    </source>
</evidence>
<dbReference type="Gene3D" id="2.40.30.170">
    <property type="match status" value="1"/>
</dbReference>
<dbReference type="OrthoDB" id="9156101at2"/>
<dbReference type="GO" id="GO:0030313">
    <property type="term" value="C:cell envelope"/>
    <property type="evidence" value="ECO:0007669"/>
    <property type="project" value="UniProtKB-SubCell"/>
</dbReference>
<protein>
    <recommendedName>
        <fullName evidence="5">YknX-like beta-barrel domain-containing protein</fullName>
    </recommendedName>
</protein>
<evidence type="ECO:0000313" key="6">
    <source>
        <dbReference type="EMBL" id="PRO71914.1"/>
    </source>
</evidence>
<feature type="domain" description="YknX-like beta-barrel" evidence="5">
    <location>
        <begin position="240"/>
        <end position="319"/>
    </location>
</feature>
<organism evidence="6 7">
    <name type="scientific">Alteromonas alba</name>
    <dbReference type="NCBI Taxonomy" id="2079529"/>
    <lineage>
        <taxon>Bacteria</taxon>
        <taxon>Pseudomonadati</taxon>
        <taxon>Pseudomonadota</taxon>
        <taxon>Gammaproteobacteria</taxon>
        <taxon>Alteromonadales</taxon>
        <taxon>Alteromonadaceae</taxon>
        <taxon>Alteromonas/Salinimonas group</taxon>
        <taxon>Alteromonas</taxon>
    </lineage>
</organism>
<keyword evidence="7" id="KW-1185">Reference proteome</keyword>
<feature type="signal peptide" evidence="4">
    <location>
        <begin position="1"/>
        <end position="22"/>
    </location>
</feature>
<proteinExistence type="predicted"/>
<dbReference type="Proteomes" id="UP000238949">
    <property type="component" value="Unassembled WGS sequence"/>
</dbReference>
<comment type="caution">
    <text evidence="6">The sequence shown here is derived from an EMBL/GenBank/DDBJ whole genome shotgun (WGS) entry which is preliminary data.</text>
</comment>
<dbReference type="InterPro" id="IPR050465">
    <property type="entry name" value="UPF0194_transport"/>
</dbReference>
<accession>A0A2S9V671</accession>
<dbReference type="Pfam" id="PF25990">
    <property type="entry name" value="Beta-barrel_YknX"/>
    <property type="match status" value="1"/>
</dbReference>
<feature type="chain" id="PRO_5015504851" description="YknX-like beta-barrel domain-containing protein" evidence="4">
    <location>
        <begin position="23"/>
        <end position="329"/>
    </location>
</feature>
<dbReference type="PANTHER" id="PTHR32347">
    <property type="entry name" value="EFFLUX SYSTEM COMPONENT YKNX-RELATED"/>
    <property type="match status" value="1"/>
</dbReference>
<evidence type="ECO:0000259" key="5">
    <source>
        <dbReference type="Pfam" id="PF25990"/>
    </source>
</evidence>
<feature type="coiled-coil region" evidence="3">
    <location>
        <begin position="108"/>
        <end position="186"/>
    </location>
</feature>
<evidence type="ECO:0000256" key="1">
    <source>
        <dbReference type="ARBA" id="ARBA00004196"/>
    </source>
</evidence>
<keyword evidence="4" id="KW-0732">Signal</keyword>
<gene>
    <name evidence="6" type="ORF">C6Y40_19530</name>
</gene>
<dbReference type="InterPro" id="IPR058636">
    <property type="entry name" value="Beta-barrel_YknX"/>
</dbReference>
<dbReference type="AlphaFoldDB" id="A0A2S9V671"/>
<reference evidence="7" key="1">
    <citation type="journal article" date="2020" name="Int. J. Syst. Evol. Microbiol.">
        <title>Alteromonas alba sp. nov., a marine bacterium isolated from the seawater of the West Pacific Ocean.</title>
        <authorList>
            <person name="Sun C."/>
            <person name="Wu Y.-H."/>
            <person name="Xamxidin M."/>
            <person name="Cheng H."/>
            <person name="Xu X.-W."/>
        </authorList>
    </citation>
    <scope>NUCLEOTIDE SEQUENCE [LARGE SCALE GENOMIC DNA]</scope>
    <source>
        <strain evidence="7">190</strain>
    </source>
</reference>
<name>A0A2S9V671_9ALTE</name>
<evidence type="ECO:0000256" key="2">
    <source>
        <dbReference type="ARBA" id="ARBA00023054"/>
    </source>
</evidence>